<evidence type="ECO:0000313" key="2">
    <source>
        <dbReference type="EMBL" id="KAK7756120.1"/>
    </source>
</evidence>
<feature type="domain" description="2EXR" evidence="1">
    <location>
        <begin position="165"/>
        <end position="245"/>
    </location>
</feature>
<comment type="caution">
    <text evidence="2">The sequence shown here is derived from an EMBL/GenBank/DDBJ whole genome shotgun (WGS) entry which is preliminary data.</text>
</comment>
<dbReference type="PANTHER" id="PTHR35910:SF1">
    <property type="entry name" value="2EXR DOMAIN-CONTAINING PROTEIN"/>
    <property type="match status" value="1"/>
</dbReference>
<dbReference type="InterPro" id="IPR045518">
    <property type="entry name" value="2EXR"/>
</dbReference>
<evidence type="ECO:0000259" key="1">
    <source>
        <dbReference type="Pfam" id="PF20150"/>
    </source>
</evidence>
<organism evidence="2 3">
    <name type="scientific">Diatrype stigma</name>
    <dbReference type="NCBI Taxonomy" id="117547"/>
    <lineage>
        <taxon>Eukaryota</taxon>
        <taxon>Fungi</taxon>
        <taxon>Dikarya</taxon>
        <taxon>Ascomycota</taxon>
        <taxon>Pezizomycotina</taxon>
        <taxon>Sordariomycetes</taxon>
        <taxon>Xylariomycetidae</taxon>
        <taxon>Xylariales</taxon>
        <taxon>Diatrypaceae</taxon>
        <taxon>Diatrype</taxon>
    </lineage>
</organism>
<reference evidence="2 3" key="1">
    <citation type="submission" date="2024-02" db="EMBL/GenBank/DDBJ databases">
        <title>De novo assembly and annotation of 12 fungi associated with fruit tree decline syndrome in Ontario, Canada.</title>
        <authorList>
            <person name="Sulman M."/>
            <person name="Ellouze W."/>
            <person name="Ilyukhin E."/>
        </authorList>
    </citation>
    <scope>NUCLEOTIDE SEQUENCE [LARGE SCALE GENOMIC DNA]</scope>
    <source>
        <strain evidence="2 3">M11/M66-122</strain>
    </source>
</reference>
<proteinExistence type="predicted"/>
<dbReference type="Proteomes" id="UP001320420">
    <property type="component" value="Unassembled WGS sequence"/>
</dbReference>
<accession>A0AAN9UVB5</accession>
<dbReference type="PANTHER" id="PTHR35910">
    <property type="entry name" value="2EXR DOMAIN-CONTAINING PROTEIN"/>
    <property type="match status" value="1"/>
</dbReference>
<name>A0AAN9UVB5_9PEZI</name>
<keyword evidence="3" id="KW-1185">Reference proteome</keyword>
<dbReference type="AlphaFoldDB" id="A0AAN9UVB5"/>
<sequence length="479" mass="55164">MSGRVLNADLAELMNKLSNQCAQIARQNDTYSTYFAARLKKYIEIPIAGLRNQVEEHLEEENDESIGRLIEVIEKLQDDGDENVKVQEELVTTIGLMREELEEVNNRYDAVHASVKRLVEQKKTKEQETLVFQRQVRRQLDELRRLVVATHRGSSGPGQSAPPAFPQFSRFPPELRHLVWRAAVPKRLFCADRSCEDVSFALSVPAIAHVCRESRRVALGLGRLWRMTYGRDPSWSWYTPDRDVFLVRAAEERILPWYAIEEIAIEPPEDWLDDPDEFLPEEAFIDRLTACKWGSPNMFPHLHTVDVLMRKPTLVDKSWDPAVVSKLFGGDSVVVMDLTDSAAYGRVQELLYEGGPGQRNTEEDDGTLDLIDQGTRGHGSLAWRDLEFGRYVVNYSSLWRRARQQLLEKYIFNKAFWTPLTREYAQLWDWDMNPNMEIPWVRDAVNSFRIRPVIIFALLDGRPYTGAQGPKWGSSVPSE</sequence>
<gene>
    <name evidence="2" type="ORF">SLS62_001712</name>
</gene>
<dbReference type="Pfam" id="PF20150">
    <property type="entry name" value="2EXR"/>
    <property type="match status" value="1"/>
</dbReference>
<protein>
    <recommendedName>
        <fullName evidence="1">2EXR domain-containing protein</fullName>
    </recommendedName>
</protein>
<dbReference type="EMBL" id="JAKJXP020000008">
    <property type="protein sequence ID" value="KAK7756120.1"/>
    <property type="molecule type" value="Genomic_DNA"/>
</dbReference>
<evidence type="ECO:0000313" key="3">
    <source>
        <dbReference type="Proteomes" id="UP001320420"/>
    </source>
</evidence>